<accession>A0ABV6IGS7</accession>
<keyword evidence="4" id="KW-1185">Reference proteome</keyword>
<feature type="domain" description="Activator of Hsp90 ATPase homologue 1/2-like C-terminal" evidence="2">
    <location>
        <begin position="175"/>
        <end position="326"/>
    </location>
</feature>
<dbReference type="PANTHER" id="PTHR36929:SF5">
    <property type="entry name" value="BLR6751 PROTEIN"/>
    <property type="match status" value="1"/>
</dbReference>
<dbReference type="SUPFAM" id="SSF55961">
    <property type="entry name" value="Bet v1-like"/>
    <property type="match status" value="2"/>
</dbReference>
<dbReference type="CDD" id="cd07814">
    <property type="entry name" value="SRPBCC_CalC_Aha1-like"/>
    <property type="match status" value="1"/>
</dbReference>
<dbReference type="Pfam" id="PF08327">
    <property type="entry name" value="AHSA1"/>
    <property type="match status" value="2"/>
</dbReference>
<reference evidence="3 4" key="1">
    <citation type="submission" date="2024-09" db="EMBL/GenBank/DDBJ databases">
        <authorList>
            <person name="Sun Q."/>
            <person name="Mori K."/>
        </authorList>
    </citation>
    <scope>NUCLEOTIDE SEQUENCE [LARGE SCALE GENOMIC DNA]</scope>
    <source>
        <strain evidence="3 4">CCM 8677</strain>
    </source>
</reference>
<name>A0ABV6IGS7_9BURK</name>
<dbReference type="InterPro" id="IPR023393">
    <property type="entry name" value="START-like_dom_sf"/>
</dbReference>
<evidence type="ECO:0000313" key="3">
    <source>
        <dbReference type="EMBL" id="MFC0350069.1"/>
    </source>
</evidence>
<organism evidence="3 4">
    <name type="scientific">Undibacterium danionis</name>
    <dbReference type="NCBI Taxonomy" id="1812100"/>
    <lineage>
        <taxon>Bacteria</taxon>
        <taxon>Pseudomonadati</taxon>
        <taxon>Pseudomonadota</taxon>
        <taxon>Betaproteobacteria</taxon>
        <taxon>Burkholderiales</taxon>
        <taxon>Oxalobacteraceae</taxon>
        <taxon>Undibacterium</taxon>
    </lineage>
</organism>
<evidence type="ECO:0000259" key="2">
    <source>
        <dbReference type="Pfam" id="PF08327"/>
    </source>
</evidence>
<sequence length="333" mass="38183">MSANQKTPAQLTQPKANEIYLVRVYDAPVELVWDAWIDPAQAAQWWGPRGFTLTTHSKDLRVGGAWHYTMHGPDGTDYPNIATYYEIEPYKKLVYDHGATEISPPLFRVTVLFTTIGKKTQMEMTMALATAEAATETRKFIKQAGGEATWDRFAEYLAEQIEHKERFVINRSFAAPIDVMYEMWTKVEHFSRWLPPTGFTMSFIRADIRVGGSSFYKMTKGSSENNITMYGRAAYLEMDKPYRLVYTQQFCDEYENIARHPMAPVWPETMLTTVQFTEEAEDSTRVTVTWEPHGALTIEELQAFMKERAGMTIGWTGSFDKLEAQLQAVIQNN</sequence>
<comment type="similarity">
    <text evidence="1">Belongs to the AHA1 family.</text>
</comment>
<evidence type="ECO:0000313" key="4">
    <source>
        <dbReference type="Proteomes" id="UP001589844"/>
    </source>
</evidence>
<protein>
    <submittedName>
        <fullName evidence="3">SRPBCC family protein</fullName>
    </submittedName>
</protein>
<comment type="caution">
    <text evidence="3">The sequence shown here is derived from an EMBL/GenBank/DDBJ whole genome shotgun (WGS) entry which is preliminary data.</text>
</comment>
<proteinExistence type="inferred from homology"/>
<dbReference type="Proteomes" id="UP001589844">
    <property type="component" value="Unassembled WGS sequence"/>
</dbReference>
<dbReference type="Gene3D" id="3.30.530.20">
    <property type="match status" value="2"/>
</dbReference>
<dbReference type="InterPro" id="IPR013538">
    <property type="entry name" value="ASHA1/2-like_C"/>
</dbReference>
<feature type="domain" description="Activator of Hsp90 ATPase homologue 1/2-like C-terminal" evidence="2">
    <location>
        <begin position="26"/>
        <end position="157"/>
    </location>
</feature>
<evidence type="ECO:0000256" key="1">
    <source>
        <dbReference type="ARBA" id="ARBA00006817"/>
    </source>
</evidence>
<dbReference type="PANTHER" id="PTHR36929">
    <property type="entry name" value="ATTACHMENT SUBUNIT, PUTATIVE-RELATED"/>
    <property type="match status" value="1"/>
</dbReference>
<dbReference type="EMBL" id="JBHLXJ010000009">
    <property type="protein sequence ID" value="MFC0350069.1"/>
    <property type="molecule type" value="Genomic_DNA"/>
</dbReference>
<dbReference type="RefSeq" id="WP_390211960.1">
    <property type="nucleotide sequence ID" value="NZ_JBHLXJ010000009.1"/>
</dbReference>
<gene>
    <name evidence="3" type="ORF">ACFFJH_09650</name>
</gene>